<dbReference type="Pfam" id="PF17656">
    <property type="entry name" value="ChapFlgA_N"/>
    <property type="match status" value="1"/>
</dbReference>
<evidence type="ECO:0000256" key="3">
    <source>
        <dbReference type="ARBA" id="ARBA00014754"/>
    </source>
</evidence>
<dbReference type="AlphaFoldDB" id="A0A7W1WVD0"/>
<comment type="caution">
    <text evidence="9">The sequence shown here is derived from an EMBL/GenBank/DDBJ whole genome shotgun (WGS) entry which is preliminary data.</text>
</comment>
<comment type="subcellular location">
    <subcellularLocation>
        <location evidence="1 7">Periplasm</location>
    </subcellularLocation>
</comment>
<name>A0A7W1WVD0_9GAMM</name>
<keyword evidence="10" id="KW-1185">Reference proteome</keyword>
<comment type="function">
    <text evidence="6 7">Involved in the assembly process of the P-ring formation. It may associate with FlgF on the rod constituting a structure essential for the P-ring assembly or may act as a modulator protein for the P-ring assembly.</text>
</comment>
<feature type="domain" description="SAF" evidence="8">
    <location>
        <begin position="91"/>
        <end position="153"/>
    </location>
</feature>
<dbReference type="Gene3D" id="3.90.1210.10">
    <property type="entry name" value="Antifreeze-like/N-acetylneuraminic acid synthase C-terminal domain"/>
    <property type="match status" value="1"/>
</dbReference>
<gene>
    <name evidence="9" type="primary">flgA</name>
    <name evidence="9" type="ORF">H1S06_00750</name>
</gene>
<reference evidence="9 10" key="1">
    <citation type="submission" date="2020-07" db="EMBL/GenBank/DDBJ databases">
        <title>Bacterium isolated from marien macroalgae.</title>
        <authorList>
            <person name="Zhu K."/>
            <person name="Lu D."/>
            <person name="Du Z."/>
        </authorList>
    </citation>
    <scope>NUCLEOTIDE SEQUENCE [LARGE SCALE GENOMIC DNA]</scope>
    <source>
        <strain evidence="9 10">3-1745</strain>
    </source>
</reference>
<dbReference type="NCBIfam" id="TIGR03170">
    <property type="entry name" value="flgA_cterm"/>
    <property type="match status" value="1"/>
</dbReference>
<dbReference type="EMBL" id="JACEMT010000029">
    <property type="protein sequence ID" value="MBA4500899.1"/>
    <property type="molecule type" value="Genomic_DNA"/>
</dbReference>
<keyword evidence="9" id="KW-0966">Cell projection</keyword>
<keyword evidence="7" id="KW-1005">Bacterial flagellum biogenesis</keyword>
<dbReference type="RefSeq" id="WP_181736371.1">
    <property type="nucleotide sequence ID" value="NZ_JACEMT010000029.1"/>
</dbReference>
<keyword evidence="9" id="KW-0282">Flagellum</keyword>
<dbReference type="InterPro" id="IPR041231">
    <property type="entry name" value="FlgA_N"/>
</dbReference>
<dbReference type="GO" id="GO:0042597">
    <property type="term" value="C:periplasmic space"/>
    <property type="evidence" value="ECO:0007669"/>
    <property type="project" value="UniProtKB-SubCell"/>
</dbReference>
<keyword evidence="4" id="KW-0732">Signal</keyword>
<dbReference type="GO" id="GO:0044780">
    <property type="term" value="P:bacterial-type flagellum assembly"/>
    <property type="evidence" value="ECO:0007669"/>
    <property type="project" value="InterPro"/>
</dbReference>
<evidence type="ECO:0000256" key="6">
    <source>
        <dbReference type="ARBA" id="ARBA00025643"/>
    </source>
</evidence>
<evidence type="ECO:0000313" key="10">
    <source>
        <dbReference type="Proteomes" id="UP000538931"/>
    </source>
</evidence>
<evidence type="ECO:0000313" key="9">
    <source>
        <dbReference type="EMBL" id="MBA4500899.1"/>
    </source>
</evidence>
<dbReference type="PANTHER" id="PTHR36307">
    <property type="entry name" value="FLAGELLA BASAL BODY P-RING FORMATION PROTEIN FLGA"/>
    <property type="match status" value="1"/>
</dbReference>
<proteinExistence type="inferred from homology"/>
<dbReference type="InterPro" id="IPR017585">
    <property type="entry name" value="SAF_FlgA"/>
</dbReference>
<evidence type="ECO:0000256" key="4">
    <source>
        <dbReference type="ARBA" id="ARBA00022729"/>
    </source>
</evidence>
<protein>
    <recommendedName>
        <fullName evidence="3 7">Flagella basal body P-ring formation protein FlgA</fullName>
    </recommendedName>
</protein>
<dbReference type="Proteomes" id="UP000538931">
    <property type="component" value="Unassembled WGS sequence"/>
</dbReference>
<dbReference type="CDD" id="cd11614">
    <property type="entry name" value="SAF_CpaB_FlgA_like"/>
    <property type="match status" value="1"/>
</dbReference>
<dbReference type="Gene3D" id="2.30.30.760">
    <property type="match status" value="1"/>
</dbReference>
<accession>A0A7W1WVD0</accession>
<keyword evidence="9" id="KW-0969">Cilium</keyword>
<dbReference type="PANTHER" id="PTHR36307:SF1">
    <property type="entry name" value="FLAGELLA BASAL BODY P-RING FORMATION PROTEIN FLGA"/>
    <property type="match status" value="1"/>
</dbReference>
<dbReference type="SMART" id="SM00858">
    <property type="entry name" value="SAF"/>
    <property type="match status" value="1"/>
</dbReference>
<dbReference type="InterPro" id="IPR039246">
    <property type="entry name" value="Flagellar_FlgA"/>
</dbReference>
<comment type="similarity">
    <text evidence="2 7">Belongs to the FlgA family.</text>
</comment>
<keyword evidence="5 7" id="KW-0574">Periplasm</keyword>
<evidence type="ECO:0000259" key="8">
    <source>
        <dbReference type="SMART" id="SM00858"/>
    </source>
</evidence>
<evidence type="ECO:0000256" key="5">
    <source>
        <dbReference type="ARBA" id="ARBA00022764"/>
    </source>
</evidence>
<organism evidence="9 10">
    <name type="scientific">Marinobacterium marinum</name>
    <dbReference type="NCBI Taxonomy" id="2756129"/>
    <lineage>
        <taxon>Bacteria</taxon>
        <taxon>Pseudomonadati</taxon>
        <taxon>Pseudomonadota</taxon>
        <taxon>Gammaproteobacteria</taxon>
        <taxon>Oceanospirillales</taxon>
        <taxon>Oceanospirillaceae</taxon>
        <taxon>Marinobacterium</taxon>
    </lineage>
</organism>
<evidence type="ECO:0000256" key="7">
    <source>
        <dbReference type="RuleBase" id="RU362063"/>
    </source>
</evidence>
<dbReference type="InterPro" id="IPR013974">
    <property type="entry name" value="SAF"/>
</dbReference>
<sequence>MHPFSARADNPSTQISQQATDAIKQHFNEKVPDSRVEVRLNPINQQLDFPPCGHPLSVSLPFHSGARITAKVGCNQPRWSLFITGHVQIFKPVIMTAGPIVKGSRIQANMLQLREQDITSLNGDYFLRQQDVNGRMARISINADSVITPRMLTHANAVQRGDPVIIEAGRKGVVIRAEGKAQGTGRIGDIIDVINSRSGNTIRAQVTAPGRVRVP</sequence>
<dbReference type="Pfam" id="PF13144">
    <property type="entry name" value="ChapFlgA"/>
    <property type="match status" value="1"/>
</dbReference>
<evidence type="ECO:0000256" key="2">
    <source>
        <dbReference type="ARBA" id="ARBA00010474"/>
    </source>
</evidence>
<evidence type="ECO:0000256" key="1">
    <source>
        <dbReference type="ARBA" id="ARBA00004418"/>
    </source>
</evidence>